<evidence type="ECO:0000313" key="6">
    <source>
        <dbReference type="Proteomes" id="UP000297245"/>
    </source>
</evidence>
<comment type="similarity">
    <text evidence="2">Belongs to the RdRP family.</text>
</comment>
<dbReference type="GO" id="GO:0003777">
    <property type="term" value="F:microtubule motor activity"/>
    <property type="evidence" value="ECO:0007669"/>
    <property type="project" value="InterPro"/>
</dbReference>
<dbReference type="GO" id="GO:0003968">
    <property type="term" value="F:RNA-directed RNA polymerase activity"/>
    <property type="evidence" value="ECO:0007669"/>
    <property type="project" value="UniProtKB-KW"/>
</dbReference>
<reference evidence="5 6" key="1">
    <citation type="journal article" date="2019" name="Nat. Ecol. Evol.">
        <title>Megaphylogeny resolves global patterns of mushroom evolution.</title>
        <authorList>
            <person name="Varga T."/>
            <person name="Krizsan K."/>
            <person name="Foldi C."/>
            <person name="Dima B."/>
            <person name="Sanchez-Garcia M."/>
            <person name="Sanchez-Ramirez S."/>
            <person name="Szollosi G.J."/>
            <person name="Szarkandi J.G."/>
            <person name="Papp V."/>
            <person name="Albert L."/>
            <person name="Andreopoulos W."/>
            <person name="Angelini C."/>
            <person name="Antonin V."/>
            <person name="Barry K.W."/>
            <person name="Bougher N.L."/>
            <person name="Buchanan P."/>
            <person name="Buyck B."/>
            <person name="Bense V."/>
            <person name="Catcheside P."/>
            <person name="Chovatia M."/>
            <person name="Cooper J."/>
            <person name="Damon W."/>
            <person name="Desjardin D."/>
            <person name="Finy P."/>
            <person name="Geml J."/>
            <person name="Haridas S."/>
            <person name="Hughes K."/>
            <person name="Justo A."/>
            <person name="Karasinski D."/>
            <person name="Kautmanova I."/>
            <person name="Kiss B."/>
            <person name="Kocsube S."/>
            <person name="Kotiranta H."/>
            <person name="LaButti K.M."/>
            <person name="Lechner B.E."/>
            <person name="Liimatainen K."/>
            <person name="Lipzen A."/>
            <person name="Lukacs Z."/>
            <person name="Mihaltcheva S."/>
            <person name="Morgado L.N."/>
            <person name="Niskanen T."/>
            <person name="Noordeloos M.E."/>
            <person name="Ohm R.A."/>
            <person name="Ortiz-Santana B."/>
            <person name="Ovrebo C."/>
            <person name="Racz N."/>
            <person name="Riley R."/>
            <person name="Savchenko A."/>
            <person name="Shiryaev A."/>
            <person name="Soop K."/>
            <person name="Spirin V."/>
            <person name="Szebenyi C."/>
            <person name="Tomsovsky M."/>
            <person name="Tulloss R.E."/>
            <person name="Uehling J."/>
            <person name="Grigoriev I.V."/>
            <person name="Vagvolgyi C."/>
            <person name="Papp T."/>
            <person name="Martin F.M."/>
            <person name="Miettinen O."/>
            <person name="Hibbett D.S."/>
            <person name="Nagy L.G."/>
        </authorList>
    </citation>
    <scope>NUCLEOTIDE SEQUENCE [LARGE SCALE GENOMIC DNA]</scope>
    <source>
        <strain evidence="5 6">CBS 962.96</strain>
    </source>
</reference>
<keyword evidence="2" id="KW-0808">Transferase</keyword>
<dbReference type="GO" id="GO:0031380">
    <property type="term" value="C:nuclear RNA-directed RNA polymerase complex"/>
    <property type="evidence" value="ECO:0007669"/>
    <property type="project" value="TreeGrafter"/>
</dbReference>
<dbReference type="EMBL" id="ML179309">
    <property type="protein sequence ID" value="THU91311.1"/>
    <property type="molecule type" value="Genomic_DNA"/>
</dbReference>
<evidence type="ECO:0000256" key="1">
    <source>
        <dbReference type="PROSITE-ProRule" id="PRU00283"/>
    </source>
</evidence>
<feature type="compositionally biased region" description="Polar residues" evidence="3">
    <location>
        <begin position="714"/>
        <end position="726"/>
    </location>
</feature>
<comment type="catalytic activity">
    <reaction evidence="2">
        <text>RNA(n) + a ribonucleoside 5'-triphosphate = RNA(n+1) + diphosphate</text>
        <dbReference type="Rhea" id="RHEA:21248"/>
        <dbReference type="Rhea" id="RHEA-COMP:14527"/>
        <dbReference type="Rhea" id="RHEA-COMP:17342"/>
        <dbReference type="ChEBI" id="CHEBI:33019"/>
        <dbReference type="ChEBI" id="CHEBI:61557"/>
        <dbReference type="ChEBI" id="CHEBI:140395"/>
        <dbReference type="EC" id="2.7.7.48"/>
    </reaction>
</comment>
<accession>A0A4S8LQ35</accession>
<dbReference type="InterPro" id="IPR057596">
    <property type="entry name" value="RDRP_core"/>
</dbReference>
<keyword evidence="6" id="KW-1185">Reference proteome</keyword>
<organism evidence="5 6">
    <name type="scientific">Dendrothele bispora (strain CBS 962.96)</name>
    <dbReference type="NCBI Taxonomy" id="1314807"/>
    <lineage>
        <taxon>Eukaryota</taxon>
        <taxon>Fungi</taxon>
        <taxon>Dikarya</taxon>
        <taxon>Basidiomycota</taxon>
        <taxon>Agaricomycotina</taxon>
        <taxon>Agaricomycetes</taxon>
        <taxon>Agaricomycetidae</taxon>
        <taxon>Agaricales</taxon>
        <taxon>Agaricales incertae sedis</taxon>
        <taxon>Dendrothele</taxon>
    </lineage>
</organism>
<dbReference type="PANTHER" id="PTHR23079">
    <property type="entry name" value="RNA-DEPENDENT RNA POLYMERASE"/>
    <property type="match status" value="1"/>
</dbReference>
<dbReference type="AlphaFoldDB" id="A0A4S8LQ35"/>
<dbReference type="SUPFAM" id="SSF52540">
    <property type="entry name" value="P-loop containing nucleoside triphosphate hydrolases"/>
    <property type="match status" value="1"/>
</dbReference>
<sequence length="923" mass="102431">MGIENDDGICRGIKLVKGKETDEQKEEGRAPDIQGEIGWRGIREDERESQKMSSADRALCYVVLHGASLGRPRLVPTLNSLNGATLFAPTSDAIKRHNSFWNSIRTDSDYMLTDNINEKLRQQQLFYHLLNYSITAFPSFFDSILLTFFNTCILRQSTDSNHQNQRSLPATWGDVIYFDRFSTFLIRAQITGVVTGVTIASCTKVRRTSQKEKVPASPNTGKSLKPPPWLDDQMKATPLSVNSPERHFSRTTSDEFIIYELSSPMNSGDANSSSTSVQFRQRTFLDNLWGKGVHSPGLKASLPVTPPIRAPNRESGSATAKGKSTPISLHESALELVQAGFNPRDNKILWDKMQRIVKQTISNHIEKSRFPLPEGTGMEAFVIPDPLGVLQEEEIYYRLSNPTTDPETRALFNVVKGPVLIGRYPIRLSSDIRKVKAVDIPDLERWSDVVIVPTNLVLRVPRCKQVRFISILSGGDMDGDTVFVTWYKPLVERVPNFINGIKGLPIQKAQLVFQRATLSGLAHVDVGMYSMFHDVAVWCYGYSSQSARRLAYMFNTILDSGKTGRQLREKNISISSLSGADGAVKVWDVSGPSGGGLRLSGLANDICHDKSDSVASDYVMLTTAQEDKHTAVMTTELKKRSKARTGPDSGVMDIVQTDIKKQGNVASASENEDPFSDPVGLIQISAQPLSEPDQGQEEIRCPTYLVSVQTSTNLTTKPTSAPSHEYTQGYEVPSSHSSSDITAQVNDADANAVAFPKLKSPLPSSYWGLFSFTLLCHSLSSSSSSSCLKVLDDVMSYIDMTRVGKGDDATGHRGTAGNGDNVGVPEGYELWRQRILRSNKDILGRPVTATTGKRINRRNEVQEVSVLEEDREREDQRGWMMIFQSIVESDPHLEYLVKVSYMEIYLEKIRDLLAPSYGKTSLK</sequence>
<evidence type="ECO:0000256" key="2">
    <source>
        <dbReference type="RuleBase" id="RU363098"/>
    </source>
</evidence>
<dbReference type="Gene3D" id="3.40.850.10">
    <property type="entry name" value="Kinesin motor domain"/>
    <property type="match status" value="1"/>
</dbReference>
<dbReference type="GO" id="GO:0003723">
    <property type="term" value="F:RNA binding"/>
    <property type="evidence" value="ECO:0007669"/>
    <property type="project" value="UniProtKB-KW"/>
</dbReference>
<dbReference type="Proteomes" id="UP000297245">
    <property type="component" value="Unassembled WGS sequence"/>
</dbReference>
<dbReference type="InterPro" id="IPR001752">
    <property type="entry name" value="Kinesin_motor_dom"/>
</dbReference>
<comment type="similarity">
    <text evidence="1">Belongs to the TRAFAC class myosin-kinesin ATPase superfamily. Kinesin family.</text>
</comment>
<dbReference type="GO" id="GO:0005524">
    <property type="term" value="F:ATP binding"/>
    <property type="evidence" value="ECO:0007669"/>
    <property type="project" value="InterPro"/>
</dbReference>
<evidence type="ECO:0000256" key="3">
    <source>
        <dbReference type="SAM" id="MobiDB-lite"/>
    </source>
</evidence>
<dbReference type="PANTHER" id="PTHR23079:SF14">
    <property type="entry name" value="RNA-DEPENDENT RNA POLYMERASE"/>
    <property type="match status" value="1"/>
</dbReference>
<dbReference type="OrthoDB" id="10055769at2759"/>
<evidence type="ECO:0000313" key="5">
    <source>
        <dbReference type="EMBL" id="THU91311.1"/>
    </source>
</evidence>
<dbReference type="InterPro" id="IPR036961">
    <property type="entry name" value="Kinesin_motor_dom_sf"/>
</dbReference>
<dbReference type="PROSITE" id="PS50067">
    <property type="entry name" value="KINESIN_MOTOR_2"/>
    <property type="match status" value="1"/>
</dbReference>
<proteinExistence type="inferred from homology"/>
<feature type="region of interest" description="Disordered" evidence="3">
    <location>
        <begin position="208"/>
        <end position="246"/>
    </location>
</feature>
<protein>
    <recommendedName>
        <fullName evidence="2">RNA-dependent RNA polymerase</fullName>
        <ecNumber evidence="2">2.7.7.48</ecNumber>
    </recommendedName>
</protein>
<keyword evidence="2" id="KW-0696">RNA-directed RNA polymerase</keyword>
<dbReference type="InterPro" id="IPR007855">
    <property type="entry name" value="RDRP"/>
</dbReference>
<dbReference type="GO" id="GO:0030422">
    <property type="term" value="P:siRNA processing"/>
    <property type="evidence" value="ECO:0007669"/>
    <property type="project" value="TreeGrafter"/>
</dbReference>
<dbReference type="GO" id="GO:0008017">
    <property type="term" value="F:microtubule binding"/>
    <property type="evidence" value="ECO:0007669"/>
    <property type="project" value="InterPro"/>
</dbReference>
<feature type="region of interest" description="Disordered" evidence="3">
    <location>
        <begin position="300"/>
        <end position="325"/>
    </location>
</feature>
<name>A0A4S8LQ35_DENBC</name>
<dbReference type="EC" id="2.7.7.48" evidence="2"/>
<keyword evidence="2" id="KW-0548">Nucleotidyltransferase</keyword>
<dbReference type="Pfam" id="PF05183">
    <property type="entry name" value="RdRP"/>
    <property type="match status" value="1"/>
</dbReference>
<dbReference type="GO" id="GO:0007018">
    <property type="term" value="P:microtubule-based movement"/>
    <property type="evidence" value="ECO:0007669"/>
    <property type="project" value="InterPro"/>
</dbReference>
<evidence type="ECO:0000259" key="4">
    <source>
        <dbReference type="PROSITE" id="PS50067"/>
    </source>
</evidence>
<feature type="region of interest" description="Disordered" evidence="3">
    <location>
        <begin position="714"/>
        <end position="739"/>
    </location>
</feature>
<gene>
    <name evidence="5" type="ORF">K435DRAFT_863502</name>
</gene>
<keyword evidence="2" id="KW-0694">RNA-binding</keyword>
<dbReference type="InterPro" id="IPR027417">
    <property type="entry name" value="P-loop_NTPase"/>
</dbReference>
<feature type="domain" description="Kinesin motor" evidence="4">
    <location>
        <begin position="882"/>
        <end position="923"/>
    </location>
</feature>
<comment type="caution">
    <text evidence="1">Lacks conserved residue(s) required for the propagation of feature annotation.</text>
</comment>